<dbReference type="Gene3D" id="3.30.310.50">
    <property type="entry name" value="Alpha-D-phosphohexomutase, C-terminal domain"/>
    <property type="match status" value="1"/>
</dbReference>
<feature type="transmembrane region" description="Helical" evidence="1">
    <location>
        <begin position="157"/>
        <end position="178"/>
    </location>
</feature>
<dbReference type="RefSeq" id="WP_251500292.1">
    <property type="nucleotide sequence ID" value="NZ_CAJSLV010000106.1"/>
</dbReference>
<dbReference type="Pfam" id="PF09981">
    <property type="entry name" value="DUF2218"/>
    <property type="match status" value="1"/>
</dbReference>
<evidence type="ECO:0000256" key="1">
    <source>
        <dbReference type="SAM" id="Phobius"/>
    </source>
</evidence>
<reference evidence="2" key="1">
    <citation type="submission" date="2021-05" db="EMBL/GenBank/DDBJ databases">
        <authorList>
            <person name="Arsene-Ploetze F."/>
        </authorList>
    </citation>
    <scope>NUCLEOTIDE SEQUENCE</scope>
    <source>
        <strain evidence="2">DSM 42138</strain>
    </source>
</reference>
<gene>
    <name evidence="2" type="ORF">SCOCK_720009</name>
</gene>
<evidence type="ECO:0000313" key="2">
    <source>
        <dbReference type="EMBL" id="CAG6398649.1"/>
    </source>
</evidence>
<comment type="caution">
    <text evidence="2">The sequence shown here is derived from an EMBL/GenBank/DDBJ whole genome shotgun (WGS) entry which is preliminary data.</text>
</comment>
<feature type="transmembrane region" description="Helical" evidence="1">
    <location>
        <begin position="190"/>
        <end position="208"/>
    </location>
</feature>
<sequence>MTTDGTRKPSAMPVMEARITTKRASRYLTQFCKHATAMGSAGHTSRLHLHGAASHRDVTVTAEWSDTQATVTFTPWGRCTLLADDDTLVLRIDAADDEGQRQIRDVMTRDLERFSRRDPLTVAWHQCASPGAAASRAATGVIGDPHHRPVWARRRTVLIAVAVTVLLGLHLGLAGTVVADSSWTGMATDVAVALVALKVALFALARGLRRRRATGPHRP</sequence>
<evidence type="ECO:0008006" key="4">
    <source>
        <dbReference type="Google" id="ProtNLM"/>
    </source>
</evidence>
<accession>A0A9W4DZD3</accession>
<keyword evidence="1" id="KW-0472">Membrane</keyword>
<dbReference type="Proteomes" id="UP001152519">
    <property type="component" value="Unassembled WGS sequence"/>
</dbReference>
<organism evidence="2 3">
    <name type="scientific">Actinacidiphila cocklensis</name>
    <dbReference type="NCBI Taxonomy" id="887465"/>
    <lineage>
        <taxon>Bacteria</taxon>
        <taxon>Bacillati</taxon>
        <taxon>Actinomycetota</taxon>
        <taxon>Actinomycetes</taxon>
        <taxon>Kitasatosporales</taxon>
        <taxon>Streptomycetaceae</taxon>
        <taxon>Actinacidiphila</taxon>
    </lineage>
</organism>
<dbReference type="InterPro" id="IPR014543">
    <property type="entry name" value="UCP028291"/>
</dbReference>
<name>A0A9W4DZD3_9ACTN</name>
<keyword evidence="1" id="KW-1133">Transmembrane helix</keyword>
<dbReference type="AlphaFoldDB" id="A0A9W4DZD3"/>
<protein>
    <recommendedName>
        <fullName evidence="4">DUF2218 domain-containing protein</fullName>
    </recommendedName>
</protein>
<keyword evidence="3" id="KW-1185">Reference proteome</keyword>
<dbReference type="EMBL" id="CAJSLV010000106">
    <property type="protein sequence ID" value="CAG6398649.1"/>
    <property type="molecule type" value="Genomic_DNA"/>
</dbReference>
<proteinExistence type="predicted"/>
<evidence type="ECO:0000313" key="3">
    <source>
        <dbReference type="Proteomes" id="UP001152519"/>
    </source>
</evidence>
<keyword evidence="1" id="KW-0812">Transmembrane</keyword>